<dbReference type="STRING" id="553469.SAMN04487947_1996"/>
<evidence type="ECO:0000313" key="4">
    <source>
        <dbReference type="EMBL" id="SFR53092.1"/>
    </source>
</evidence>
<evidence type="ECO:0000313" key="5">
    <source>
        <dbReference type="Proteomes" id="UP000198531"/>
    </source>
</evidence>
<dbReference type="Proteomes" id="UP000198531">
    <property type="component" value="Unassembled WGS sequence"/>
</dbReference>
<dbReference type="EMBL" id="FOYT01000002">
    <property type="protein sequence ID" value="SFR53092.1"/>
    <property type="molecule type" value="Genomic_DNA"/>
</dbReference>
<dbReference type="CDD" id="cd13654">
    <property type="entry name" value="PBP2_phosphate_like_2"/>
    <property type="match status" value="1"/>
</dbReference>
<dbReference type="PROSITE" id="PS51257">
    <property type="entry name" value="PROKAR_LIPOPROTEIN"/>
    <property type="match status" value="1"/>
</dbReference>
<dbReference type="GO" id="GO:0042301">
    <property type="term" value="F:phosphate ion binding"/>
    <property type="evidence" value="ECO:0007669"/>
    <property type="project" value="InterPro"/>
</dbReference>
<evidence type="ECO:0000256" key="2">
    <source>
        <dbReference type="ARBA" id="ARBA00022729"/>
    </source>
</evidence>
<sequence length="318" mass="34367">MLRSLGVCTAAVGGCLGSPRGKQTGTTDAVSSSRLSGTVRIAGSSTVYPLTLELGNRFTEAHPGVDVSLSSTGTGDGFANFFCAGRTDLNDASRAIRDDERAACAAAGVEPLRFQVATDALTVVVNEGADWVSCVTLSELASVWREGGADRWRDVRPAWPDEPIELHGPTSASGTLDYFSEAVLGDRSHRTDYAGTEQDETVVEAVRRSRYAMGYFGFAYYVRNRDAVRALATAAGGGACVRPSFESARTGRYVPLSRPLYVYVDRAALSRRVVREFVAYYLDHVTGDVVRDVGYVPLSERTARRNRERLRSAVSEVV</sequence>
<protein>
    <submittedName>
        <fullName evidence="4">Phosphate transport system substrate-binding protein</fullName>
    </submittedName>
</protein>
<feature type="domain" description="PBP" evidence="3">
    <location>
        <begin position="31"/>
        <end position="282"/>
    </location>
</feature>
<proteinExistence type="predicted"/>
<dbReference type="RefSeq" id="WP_245778468.1">
    <property type="nucleotide sequence ID" value="NZ_FOYT01000002.1"/>
</dbReference>
<accession>A0A1I6HF22</accession>
<gene>
    <name evidence="4" type="ORF">SAMN04487947_1996</name>
</gene>
<keyword evidence="1" id="KW-0813">Transport</keyword>
<name>A0A1I6HF22_9EURY</name>
<dbReference type="PANTHER" id="PTHR30570">
    <property type="entry name" value="PERIPLASMIC PHOSPHATE BINDING COMPONENT OF PHOSPHATE ABC TRANSPORTER"/>
    <property type="match status" value="1"/>
</dbReference>
<dbReference type="InterPro" id="IPR050811">
    <property type="entry name" value="Phosphate_ABC_transporter"/>
</dbReference>
<dbReference type="PANTHER" id="PTHR30570:SF1">
    <property type="entry name" value="PHOSPHATE-BINDING PROTEIN PSTS"/>
    <property type="match status" value="1"/>
</dbReference>
<evidence type="ECO:0000259" key="3">
    <source>
        <dbReference type="Pfam" id="PF12849"/>
    </source>
</evidence>
<dbReference type="SUPFAM" id="SSF53850">
    <property type="entry name" value="Periplasmic binding protein-like II"/>
    <property type="match status" value="1"/>
</dbReference>
<dbReference type="InterPro" id="IPR024370">
    <property type="entry name" value="PBP_domain"/>
</dbReference>
<dbReference type="Pfam" id="PF12849">
    <property type="entry name" value="PBP_like_2"/>
    <property type="match status" value="1"/>
</dbReference>
<evidence type="ECO:0000256" key="1">
    <source>
        <dbReference type="ARBA" id="ARBA00022448"/>
    </source>
</evidence>
<dbReference type="Gene3D" id="3.40.190.10">
    <property type="entry name" value="Periplasmic binding protein-like II"/>
    <property type="match status" value="2"/>
</dbReference>
<organism evidence="4 5">
    <name type="scientific">Halogeometricum rufum</name>
    <dbReference type="NCBI Taxonomy" id="553469"/>
    <lineage>
        <taxon>Archaea</taxon>
        <taxon>Methanobacteriati</taxon>
        <taxon>Methanobacteriota</taxon>
        <taxon>Stenosarchaea group</taxon>
        <taxon>Halobacteria</taxon>
        <taxon>Halobacteriales</taxon>
        <taxon>Haloferacaceae</taxon>
        <taxon>Halogeometricum</taxon>
    </lineage>
</organism>
<keyword evidence="2" id="KW-0732">Signal</keyword>
<keyword evidence="5" id="KW-1185">Reference proteome</keyword>
<reference evidence="5" key="1">
    <citation type="submission" date="2016-10" db="EMBL/GenBank/DDBJ databases">
        <authorList>
            <person name="Varghese N."/>
            <person name="Submissions S."/>
        </authorList>
    </citation>
    <scope>NUCLEOTIDE SEQUENCE [LARGE SCALE GENOMIC DNA]</scope>
    <source>
        <strain evidence="5">CGMCC 1.7736</strain>
    </source>
</reference>
<dbReference type="NCBIfam" id="TIGR02136">
    <property type="entry name" value="ptsS_2"/>
    <property type="match status" value="1"/>
</dbReference>
<dbReference type="AlphaFoldDB" id="A0A1I6HF22"/>
<dbReference type="InterPro" id="IPR011862">
    <property type="entry name" value="Phos-bd"/>
</dbReference>